<dbReference type="Proteomes" id="UP000265489">
    <property type="component" value="Unassembled WGS sequence"/>
</dbReference>
<proteinExistence type="predicted"/>
<organism evidence="1 2">
    <name type="scientific">Holdemanella biformis</name>
    <dbReference type="NCBI Taxonomy" id="1735"/>
    <lineage>
        <taxon>Bacteria</taxon>
        <taxon>Bacillati</taxon>
        <taxon>Bacillota</taxon>
        <taxon>Erysipelotrichia</taxon>
        <taxon>Erysipelotrichales</taxon>
        <taxon>Erysipelotrichaceae</taxon>
        <taxon>Holdemanella</taxon>
    </lineage>
</organism>
<dbReference type="EMBL" id="QRYQ01000013">
    <property type="protein sequence ID" value="RGU91055.1"/>
    <property type="molecule type" value="Genomic_DNA"/>
</dbReference>
<evidence type="ECO:0000313" key="2">
    <source>
        <dbReference type="Proteomes" id="UP000265489"/>
    </source>
</evidence>
<sequence>MKKINRDGVLLCELQAKAFENSIDKMESSSEIFIRRFMKSKIAKRLDNQSILDSNIQANDILMLVDEEYGATDYGSVKYTHNEMYWIGYIYRYFSFTYDLSSSQVYKIIKPKELRGLFLPYHTMDPSQAIERILEAKGMFIDEETELQRQYEIFKRIRMSKKDK</sequence>
<evidence type="ECO:0000313" key="1">
    <source>
        <dbReference type="EMBL" id="RGU91055.1"/>
    </source>
</evidence>
<comment type="caution">
    <text evidence="1">The sequence shown here is derived from an EMBL/GenBank/DDBJ whole genome shotgun (WGS) entry which is preliminary data.</text>
</comment>
<protein>
    <submittedName>
        <fullName evidence="1">Antitoxin</fullName>
    </submittedName>
</protein>
<dbReference type="AlphaFoldDB" id="A0A395WBA9"/>
<reference evidence="1 2" key="1">
    <citation type="submission" date="2018-08" db="EMBL/GenBank/DDBJ databases">
        <title>A genome reference for cultivated species of the human gut microbiota.</title>
        <authorList>
            <person name="Zou Y."/>
            <person name="Xue W."/>
            <person name="Luo G."/>
        </authorList>
    </citation>
    <scope>NUCLEOTIDE SEQUENCE [LARGE SCALE GENOMIC DNA]</scope>
    <source>
        <strain evidence="1 2">AF15-20</strain>
    </source>
</reference>
<accession>A0A395WBA9</accession>
<name>A0A395WBA9_9FIRM</name>
<gene>
    <name evidence="1" type="ORF">DWW32_07505</name>
</gene>